<evidence type="ECO:0000313" key="17">
    <source>
        <dbReference type="Proteomes" id="UP000501346"/>
    </source>
</evidence>
<feature type="compositionally biased region" description="Basic and acidic residues" evidence="14">
    <location>
        <begin position="733"/>
        <end position="748"/>
    </location>
</feature>
<evidence type="ECO:0000256" key="8">
    <source>
        <dbReference type="ARBA" id="ARBA00022777"/>
    </source>
</evidence>
<dbReference type="Gene3D" id="1.10.510.10">
    <property type="entry name" value="Transferase(Phosphotransferase) domain 1"/>
    <property type="match status" value="1"/>
</dbReference>
<dbReference type="PROSITE" id="PS00108">
    <property type="entry name" value="PROTEIN_KINASE_ST"/>
    <property type="match status" value="1"/>
</dbReference>
<evidence type="ECO:0000256" key="2">
    <source>
        <dbReference type="ARBA" id="ARBA00012513"/>
    </source>
</evidence>
<comment type="subunit">
    <text evidence="13">Interacts with ABP1, which is required for proper actin patch localization.</text>
</comment>
<gene>
    <name evidence="16" type="primary">PRK1_1</name>
    <name evidence="16" type="ORF">GRS66_002448</name>
</gene>
<keyword evidence="6" id="KW-0808">Transferase</keyword>
<dbReference type="Pfam" id="PF00069">
    <property type="entry name" value="Pkinase"/>
    <property type="match status" value="1"/>
</dbReference>
<feature type="region of interest" description="Disordered" evidence="14">
    <location>
        <begin position="426"/>
        <end position="445"/>
    </location>
</feature>
<keyword evidence="9" id="KW-0067">ATP-binding</keyword>
<feature type="compositionally biased region" description="Low complexity" evidence="14">
    <location>
        <begin position="567"/>
        <end position="588"/>
    </location>
</feature>
<evidence type="ECO:0000256" key="3">
    <source>
        <dbReference type="ARBA" id="ARBA00022490"/>
    </source>
</evidence>
<evidence type="ECO:0000313" key="16">
    <source>
        <dbReference type="EMBL" id="QID80141.1"/>
    </source>
</evidence>
<proteinExistence type="predicted"/>
<comment type="catalytic activity">
    <reaction evidence="11">
        <text>L-threonyl-[protein] + ATP = O-phospho-L-threonyl-[protein] + ADP + H(+)</text>
        <dbReference type="Rhea" id="RHEA:46608"/>
        <dbReference type="Rhea" id="RHEA-COMP:11060"/>
        <dbReference type="Rhea" id="RHEA-COMP:11605"/>
        <dbReference type="ChEBI" id="CHEBI:15378"/>
        <dbReference type="ChEBI" id="CHEBI:30013"/>
        <dbReference type="ChEBI" id="CHEBI:30616"/>
        <dbReference type="ChEBI" id="CHEBI:61977"/>
        <dbReference type="ChEBI" id="CHEBI:456216"/>
        <dbReference type="EC" id="2.7.11.1"/>
    </reaction>
</comment>
<evidence type="ECO:0000256" key="10">
    <source>
        <dbReference type="ARBA" id="ARBA00023212"/>
    </source>
</evidence>
<feature type="compositionally biased region" description="Basic and acidic residues" evidence="14">
    <location>
        <begin position="622"/>
        <end position="639"/>
    </location>
</feature>
<dbReference type="FunFam" id="1.10.510.10:FF:000441">
    <property type="entry name" value="Serine/threonine protein kinase"/>
    <property type="match status" value="1"/>
</dbReference>
<feature type="domain" description="Protein kinase" evidence="15">
    <location>
        <begin position="22"/>
        <end position="298"/>
    </location>
</feature>
<evidence type="ECO:0000256" key="7">
    <source>
        <dbReference type="ARBA" id="ARBA00022741"/>
    </source>
</evidence>
<feature type="compositionally biased region" description="Polar residues" evidence="14">
    <location>
        <begin position="426"/>
        <end position="437"/>
    </location>
</feature>
<sequence length="810" mass="91073">MNAPQISLYEPGTILTVGSHHAKIIKYLTSGGFAQVYTAEISPPDPYSNANIACLKRVIVPHKQGLNTLRAEVDAMKLLRNNKHVVSYIDSHAARSVNGIAYEVFVLMEFCERGGLIDFMNTRLQNRLQESEILEIMSQTVQGITAMHALQPPLIHRDIKIENVLISHDGLYKVCDFGSVSGVIRPPRNTQEFNYVQHDILTNTTAQYRSPEMIDLNRGLPIDEKSDIWALGVFLYKICYYTTPFEKSGEAGILHARYQYPSFPQYSDRLKNLIRLMLMEAPSQRPNICQVLEEVSRLQNKPCPIRNFYLLRAMNQNANTQLAGEPSSTNYVPTQKLIPVQSLQSINQPPNMMPVTHVRTTPNLGTFPISINDNNKTEVTAHAGLQVGSHSNLTSPLMKTKSVPLTDEFASLYYKELHPFQKSQTFKSVESFQSPQRKSMPPLSLTPVNNDIFDRVSAINRPNNYVDSETQTIDNMAVPNLKLSPTITSKSLSSTKEIAAPDNINGSKIVRSLSSKLKKVITGESRGNSPIKSRQNTGDSIRSAFGKLRHGFTGNSVNNSRSASFDNNNVNGNGNNTNRRLVSSSTSSFPKFNSDTKRKEESDKNQRLEKRRSMPPSILSDFDQHERNNSRTGSRDYYRSHSPVKKTQASAKTTSKPTLIPDNGNVNINQEKKESIQRRVHNLLKSSDDPVTYKSASGYGKYTDIDTETSNRHSSVRITPITEEKFKKTLKDGVLDIKTKSNGKDKSRPPRPPPKPLHLRTEIQKIRNFSRLQSKKLPIERISSEATETIVDVNVDDLEADFRKRFPSKV</sequence>
<evidence type="ECO:0000256" key="5">
    <source>
        <dbReference type="ARBA" id="ARBA00022553"/>
    </source>
</evidence>
<dbReference type="OrthoDB" id="2018507at2759"/>
<evidence type="ECO:0000256" key="4">
    <source>
        <dbReference type="ARBA" id="ARBA00022527"/>
    </source>
</evidence>
<name>A0A6C1DTP0_SACPS</name>
<dbReference type="SMART" id="SM00220">
    <property type="entry name" value="S_TKc"/>
    <property type="match status" value="1"/>
</dbReference>
<dbReference type="GO" id="GO:2000369">
    <property type="term" value="P:regulation of clathrin-dependent endocytosis"/>
    <property type="evidence" value="ECO:0007669"/>
    <property type="project" value="UniProtKB-ARBA"/>
</dbReference>
<evidence type="ECO:0000256" key="6">
    <source>
        <dbReference type="ARBA" id="ARBA00022679"/>
    </source>
</evidence>
<evidence type="ECO:0000256" key="11">
    <source>
        <dbReference type="ARBA" id="ARBA00047899"/>
    </source>
</evidence>
<comment type="catalytic activity">
    <reaction evidence="12">
        <text>L-seryl-[protein] + ATP = O-phospho-L-seryl-[protein] + ADP + H(+)</text>
        <dbReference type="Rhea" id="RHEA:17989"/>
        <dbReference type="Rhea" id="RHEA-COMP:9863"/>
        <dbReference type="Rhea" id="RHEA-COMP:11604"/>
        <dbReference type="ChEBI" id="CHEBI:15378"/>
        <dbReference type="ChEBI" id="CHEBI:29999"/>
        <dbReference type="ChEBI" id="CHEBI:30616"/>
        <dbReference type="ChEBI" id="CHEBI:83421"/>
        <dbReference type="ChEBI" id="CHEBI:456216"/>
        <dbReference type="EC" id="2.7.11.1"/>
    </reaction>
</comment>
<dbReference type="GO" id="GO:0030479">
    <property type="term" value="C:actin cortical patch"/>
    <property type="evidence" value="ECO:0007669"/>
    <property type="project" value="UniProtKB-SubCell"/>
</dbReference>
<dbReference type="GO" id="GO:0007015">
    <property type="term" value="P:actin filament organization"/>
    <property type="evidence" value="ECO:0007669"/>
    <property type="project" value="TreeGrafter"/>
</dbReference>
<keyword evidence="4" id="KW-0723">Serine/threonine-protein kinase</keyword>
<dbReference type="InterPro" id="IPR011009">
    <property type="entry name" value="Kinase-like_dom_sf"/>
</dbReference>
<evidence type="ECO:0000256" key="9">
    <source>
        <dbReference type="ARBA" id="ARBA00022840"/>
    </source>
</evidence>
<evidence type="ECO:0000256" key="1">
    <source>
        <dbReference type="ARBA" id="ARBA00004134"/>
    </source>
</evidence>
<dbReference type="AlphaFoldDB" id="A0A6C1DTP0"/>
<dbReference type="InterPro" id="IPR008271">
    <property type="entry name" value="Ser/Thr_kinase_AS"/>
</dbReference>
<dbReference type="GO" id="GO:0005524">
    <property type="term" value="F:ATP binding"/>
    <property type="evidence" value="ECO:0007669"/>
    <property type="project" value="UniProtKB-KW"/>
</dbReference>
<evidence type="ECO:0000259" key="15">
    <source>
        <dbReference type="PROSITE" id="PS50011"/>
    </source>
</evidence>
<dbReference type="GO" id="GO:0000147">
    <property type="term" value="P:actin cortical patch assembly"/>
    <property type="evidence" value="ECO:0007669"/>
    <property type="project" value="TreeGrafter"/>
</dbReference>
<dbReference type="PANTHER" id="PTHR22967">
    <property type="entry name" value="SERINE/THREONINE PROTEIN KINASE"/>
    <property type="match status" value="1"/>
</dbReference>
<reference evidence="16 17" key="1">
    <citation type="journal article" date="2019" name="BMC Genomics">
        <title>Chromosome level assembly and comparative genome analysis confirm lager-brewing yeasts originated from a single hybridization.</title>
        <authorList>
            <person name="Salazar A.N."/>
            <person name="Gorter de Vries A.R."/>
            <person name="van den Broek M."/>
            <person name="Brouwers N."/>
            <person name="de la Torre Cortes P."/>
            <person name="Kuijpers N.G.A."/>
            <person name="Daran J.G."/>
            <person name="Abeel T."/>
        </authorList>
    </citation>
    <scope>NUCLEOTIDE SEQUENCE [LARGE SCALE GENOMIC DNA]</scope>
    <source>
        <strain evidence="16 17">CBS 1483</strain>
    </source>
</reference>
<evidence type="ECO:0000256" key="12">
    <source>
        <dbReference type="ARBA" id="ARBA00048679"/>
    </source>
</evidence>
<dbReference type="GO" id="GO:0004674">
    <property type="term" value="F:protein serine/threonine kinase activity"/>
    <property type="evidence" value="ECO:0007669"/>
    <property type="project" value="UniProtKB-KW"/>
</dbReference>
<feature type="compositionally biased region" description="Polar residues" evidence="14">
    <location>
        <begin position="553"/>
        <end position="566"/>
    </location>
</feature>
<organism evidence="16 17">
    <name type="scientific">Saccharomyces pastorianus</name>
    <name type="common">Lager yeast</name>
    <name type="synonym">Saccharomyces cerevisiae x Saccharomyces eubayanus</name>
    <dbReference type="NCBI Taxonomy" id="27292"/>
    <lineage>
        <taxon>Eukaryota</taxon>
        <taxon>Fungi</taxon>
        <taxon>Dikarya</taxon>
        <taxon>Ascomycota</taxon>
        <taxon>Saccharomycotina</taxon>
        <taxon>Saccharomycetes</taxon>
        <taxon>Saccharomycetales</taxon>
        <taxon>Saccharomycetaceae</taxon>
        <taxon>Saccharomyces</taxon>
    </lineage>
</organism>
<dbReference type="EMBL" id="CP048990">
    <property type="protein sequence ID" value="QID80141.1"/>
    <property type="molecule type" value="Genomic_DNA"/>
</dbReference>
<dbReference type="CDD" id="cd14037">
    <property type="entry name" value="STKc_NAK_like"/>
    <property type="match status" value="1"/>
</dbReference>
<accession>A0A6C1DTP0</accession>
<evidence type="ECO:0000256" key="13">
    <source>
        <dbReference type="ARBA" id="ARBA00065090"/>
    </source>
</evidence>
<dbReference type="Proteomes" id="UP000501346">
    <property type="component" value="Chromosome ScIX"/>
</dbReference>
<dbReference type="PANTHER" id="PTHR22967:SF57">
    <property type="entry name" value="AUXILIN, ISOFORM A-RELATED"/>
    <property type="match status" value="1"/>
</dbReference>
<evidence type="ECO:0000256" key="14">
    <source>
        <dbReference type="SAM" id="MobiDB-lite"/>
    </source>
</evidence>
<keyword evidence="10" id="KW-0206">Cytoskeleton</keyword>
<keyword evidence="7" id="KW-0547">Nucleotide-binding</keyword>
<feature type="region of interest" description="Disordered" evidence="14">
    <location>
        <begin position="552"/>
        <end position="668"/>
    </location>
</feature>
<keyword evidence="17" id="KW-1185">Reference proteome</keyword>
<keyword evidence="5" id="KW-0597">Phosphoprotein</keyword>
<dbReference type="EC" id="2.7.11.1" evidence="2"/>
<dbReference type="InterPro" id="IPR000719">
    <property type="entry name" value="Prot_kinase_dom"/>
</dbReference>
<dbReference type="PROSITE" id="PS50011">
    <property type="entry name" value="PROTEIN_KINASE_DOM"/>
    <property type="match status" value="1"/>
</dbReference>
<keyword evidence="3" id="KW-0963">Cytoplasm</keyword>
<feature type="region of interest" description="Disordered" evidence="14">
    <location>
        <begin position="733"/>
        <end position="761"/>
    </location>
</feature>
<keyword evidence="8 16" id="KW-0418">Kinase</keyword>
<comment type="subcellular location">
    <subcellularLocation>
        <location evidence="1">Cytoplasm</location>
        <location evidence="1">Cytoskeleton</location>
        <location evidence="1">Actin patch</location>
    </subcellularLocation>
</comment>
<feature type="compositionally biased region" description="Low complexity" evidence="14">
    <location>
        <begin position="645"/>
        <end position="658"/>
    </location>
</feature>
<protein>
    <recommendedName>
        <fullName evidence="2">non-specific serine/threonine protein kinase</fullName>
        <ecNumber evidence="2">2.7.11.1</ecNumber>
    </recommendedName>
</protein>
<dbReference type="SUPFAM" id="SSF56112">
    <property type="entry name" value="Protein kinase-like (PK-like)"/>
    <property type="match status" value="1"/>
</dbReference>
<feature type="compositionally biased region" description="Basic and acidic residues" evidence="14">
    <location>
        <begin position="594"/>
        <end position="612"/>
    </location>
</feature>